<dbReference type="Proteomes" id="UP001162483">
    <property type="component" value="Unassembled WGS sequence"/>
</dbReference>
<evidence type="ECO:0000313" key="4">
    <source>
        <dbReference type="Proteomes" id="UP001162483"/>
    </source>
</evidence>
<comment type="caution">
    <text evidence="3">The sequence shown here is derived from an EMBL/GenBank/DDBJ whole genome shotgun (WGS) entry which is preliminary data.</text>
</comment>
<organism evidence="3 4">
    <name type="scientific">Staurois parvus</name>
    <dbReference type="NCBI Taxonomy" id="386267"/>
    <lineage>
        <taxon>Eukaryota</taxon>
        <taxon>Metazoa</taxon>
        <taxon>Chordata</taxon>
        <taxon>Craniata</taxon>
        <taxon>Vertebrata</taxon>
        <taxon>Euteleostomi</taxon>
        <taxon>Amphibia</taxon>
        <taxon>Batrachia</taxon>
        <taxon>Anura</taxon>
        <taxon>Neobatrachia</taxon>
        <taxon>Ranoidea</taxon>
        <taxon>Ranidae</taxon>
        <taxon>Staurois</taxon>
    </lineage>
</organism>
<feature type="signal peptide" evidence="2">
    <location>
        <begin position="1"/>
        <end position="19"/>
    </location>
</feature>
<evidence type="ECO:0000256" key="1">
    <source>
        <dbReference type="SAM" id="MobiDB-lite"/>
    </source>
</evidence>
<proteinExistence type="predicted"/>
<keyword evidence="4" id="KW-1185">Reference proteome</keyword>
<keyword evidence="2" id="KW-0732">Signal</keyword>
<evidence type="ECO:0000313" key="3">
    <source>
        <dbReference type="EMBL" id="CAI9535213.1"/>
    </source>
</evidence>
<gene>
    <name evidence="3" type="ORF">SPARVUS_LOCUS811257</name>
</gene>
<reference evidence="3" key="1">
    <citation type="submission" date="2023-05" db="EMBL/GenBank/DDBJ databases">
        <authorList>
            <person name="Stuckert A."/>
        </authorList>
    </citation>
    <scope>NUCLEOTIDE SEQUENCE</scope>
</reference>
<evidence type="ECO:0000256" key="2">
    <source>
        <dbReference type="SAM" id="SignalP"/>
    </source>
</evidence>
<evidence type="ECO:0008006" key="5">
    <source>
        <dbReference type="Google" id="ProtNLM"/>
    </source>
</evidence>
<dbReference type="EMBL" id="CATNWA010000249">
    <property type="protein sequence ID" value="CAI9535213.1"/>
    <property type="molecule type" value="Genomic_DNA"/>
</dbReference>
<name>A0ABN9AHX8_9NEOB</name>
<protein>
    <recommendedName>
        <fullName evidence="5">Ig-like domain-containing protein</fullName>
    </recommendedName>
</protein>
<accession>A0ABN9AHX8</accession>
<feature type="chain" id="PRO_5047277938" description="Ig-like domain-containing protein" evidence="2">
    <location>
        <begin position="20"/>
        <end position="92"/>
    </location>
</feature>
<feature type="region of interest" description="Disordered" evidence="1">
    <location>
        <begin position="66"/>
        <end position="92"/>
    </location>
</feature>
<feature type="non-terminal residue" evidence="3">
    <location>
        <position position="92"/>
    </location>
</feature>
<sequence length="92" mass="10677">MIILMLVVVLITWYYKRKSDHQTFMMKDIESPVWSDGEKTTLSCEAFNCTGDVKVTWVIKLKDGNQHEVSDTGSNDNEEDQPLMSREYQVTK</sequence>